<accession>A0A1I1N5T3</accession>
<evidence type="ECO:0000313" key="1">
    <source>
        <dbReference type="EMBL" id="SFC92979.1"/>
    </source>
</evidence>
<protein>
    <submittedName>
        <fullName evidence="1">Uncharacterized protein</fullName>
    </submittedName>
</protein>
<sequence length="301" mass="33621">MVDIQFSASSFPSLQGRDEALWAPIFLTPIAGSPERLVAAVAVVSGEERYISVATGLEKLRCLYGENSQLILAATHAALAEFEAELKDRGRIALTTPLQQGGIISVGEARRVAANDLKSMALNWLRTISSLHDNFALQVMPGNDIAPRKPRGEQLPASVWDFAVRKKSPISNYFNASIRDRSRRGAPLSRVDLDYQGKRVIANFSTIRSYVADVRGEFNRMTRRLWELDVSQVRAGHYDSDAVIYELIIQKPVLEDFQNRADRISNALEDLKGQADEKNLVLRQFDNAGQIVEHLERKETA</sequence>
<reference evidence="1 2" key="1">
    <citation type="submission" date="2016-10" db="EMBL/GenBank/DDBJ databases">
        <authorList>
            <person name="de Groot N.N."/>
        </authorList>
    </citation>
    <scope>NUCLEOTIDE SEQUENCE [LARGE SCALE GENOMIC DNA]</scope>
    <source>
        <strain evidence="1 2">DSM 29619</strain>
    </source>
</reference>
<organism evidence="1 2">
    <name type="scientific">Pseudooceanicola nitratireducens</name>
    <dbReference type="NCBI Taxonomy" id="517719"/>
    <lineage>
        <taxon>Bacteria</taxon>
        <taxon>Pseudomonadati</taxon>
        <taxon>Pseudomonadota</taxon>
        <taxon>Alphaproteobacteria</taxon>
        <taxon>Rhodobacterales</taxon>
        <taxon>Paracoccaceae</taxon>
        <taxon>Pseudooceanicola</taxon>
    </lineage>
</organism>
<dbReference type="AlphaFoldDB" id="A0A1I1N5T3"/>
<dbReference type="RefSeq" id="WP_093446881.1">
    <property type="nucleotide sequence ID" value="NZ_FNZG01000001.1"/>
</dbReference>
<dbReference type="EMBL" id="FOLX01000001">
    <property type="protein sequence ID" value="SFC92979.1"/>
    <property type="molecule type" value="Genomic_DNA"/>
</dbReference>
<dbReference type="OrthoDB" id="8101296at2"/>
<gene>
    <name evidence="1" type="ORF">SAMN05421762_2791</name>
</gene>
<dbReference type="Proteomes" id="UP000231644">
    <property type="component" value="Unassembled WGS sequence"/>
</dbReference>
<keyword evidence="2" id="KW-1185">Reference proteome</keyword>
<proteinExistence type="predicted"/>
<name>A0A1I1N5T3_9RHOB</name>
<evidence type="ECO:0000313" key="2">
    <source>
        <dbReference type="Proteomes" id="UP000231644"/>
    </source>
</evidence>